<dbReference type="Proteomes" id="UP000759131">
    <property type="component" value="Unassembled WGS sequence"/>
</dbReference>
<evidence type="ECO:0000256" key="1">
    <source>
        <dbReference type="SAM" id="MobiDB-lite"/>
    </source>
</evidence>
<reference evidence="2" key="1">
    <citation type="submission" date="2020-11" db="EMBL/GenBank/DDBJ databases">
        <authorList>
            <person name="Tran Van P."/>
        </authorList>
    </citation>
    <scope>NUCLEOTIDE SEQUENCE</scope>
</reference>
<protein>
    <submittedName>
        <fullName evidence="2">Uncharacterized protein</fullName>
    </submittedName>
</protein>
<feature type="region of interest" description="Disordered" evidence="1">
    <location>
        <begin position="97"/>
        <end position="124"/>
    </location>
</feature>
<organism evidence="2">
    <name type="scientific">Medioppia subpectinata</name>
    <dbReference type="NCBI Taxonomy" id="1979941"/>
    <lineage>
        <taxon>Eukaryota</taxon>
        <taxon>Metazoa</taxon>
        <taxon>Ecdysozoa</taxon>
        <taxon>Arthropoda</taxon>
        <taxon>Chelicerata</taxon>
        <taxon>Arachnida</taxon>
        <taxon>Acari</taxon>
        <taxon>Acariformes</taxon>
        <taxon>Sarcoptiformes</taxon>
        <taxon>Oribatida</taxon>
        <taxon>Brachypylina</taxon>
        <taxon>Oppioidea</taxon>
        <taxon>Oppiidae</taxon>
        <taxon>Medioppia</taxon>
    </lineage>
</organism>
<feature type="non-terminal residue" evidence="2">
    <location>
        <position position="499"/>
    </location>
</feature>
<dbReference type="OrthoDB" id="10055441at2759"/>
<feature type="compositionally biased region" description="Low complexity" evidence="1">
    <location>
        <begin position="393"/>
        <end position="409"/>
    </location>
</feature>
<feature type="compositionally biased region" description="Polar residues" evidence="1">
    <location>
        <begin position="1"/>
        <end position="27"/>
    </location>
</feature>
<feature type="compositionally biased region" description="Polar residues" evidence="1">
    <location>
        <begin position="190"/>
        <end position="200"/>
    </location>
</feature>
<feature type="region of interest" description="Disordered" evidence="1">
    <location>
        <begin position="190"/>
        <end position="247"/>
    </location>
</feature>
<feature type="compositionally biased region" description="Basic residues" evidence="1">
    <location>
        <begin position="30"/>
        <end position="43"/>
    </location>
</feature>
<dbReference type="EMBL" id="OC865015">
    <property type="protein sequence ID" value="CAD7632111.1"/>
    <property type="molecule type" value="Genomic_DNA"/>
</dbReference>
<dbReference type="AlphaFoldDB" id="A0A7R9Q4E0"/>
<accession>A0A7R9Q4E0</accession>
<sequence length="499" mass="53252">SIMTSAGHNTHLTISHTASTSSPGSDVQHQHPHHQHNSKRQRRLTSADDNNDADKSSSDLQYYAQSWQTAADMDHVSGTPPHLHISPHVKIKQESVPGVNQHYHCSQSPKEMSNKSMSDSHHREGMANQLKDSYISHSHSPVLNVTTSSGGISIGQLSSQNAYYSLPPGKYQENGDTLSDFVNLVCQEAQNNGAGPQGSVSDMDPNRSPKQMNSSHPHHNPHHHNPHHQPSHHYYNTSISMLPPPPPAPMARPVPIIRSPIESCSPEMVIQSSPSPPMSARGLPNGAHDGGPGSVASVVVHHVRGDHNNNNGDDIRVSSPQTSVSAMNVCDSIVSPINRSVMNSPYTTLGRHDHSFAHVSHHSVSQLFTYPPMSQVGAMSGVISPTNLTMFTSPVTTPRSTPRTTPIPRWNTGASSFMPLDENLDYGMMAGLMPSGATDVDPPHIIGAEDRFFSVVHSPDDGTVGPNLSHVNTGSGSGGGPGSAGSGSTPPTPTKSVPN</sequence>
<dbReference type="EMBL" id="CAJPIZ010010440">
    <property type="protein sequence ID" value="CAG2112541.1"/>
    <property type="molecule type" value="Genomic_DNA"/>
</dbReference>
<name>A0A7R9Q4E0_9ACAR</name>
<gene>
    <name evidence="2" type="ORF">OSB1V03_LOCUS12516</name>
</gene>
<keyword evidence="3" id="KW-1185">Reference proteome</keyword>
<feature type="region of interest" description="Disordered" evidence="1">
    <location>
        <begin position="393"/>
        <end position="414"/>
    </location>
</feature>
<evidence type="ECO:0000313" key="2">
    <source>
        <dbReference type="EMBL" id="CAD7632111.1"/>
    </source>
</evidence>
<feature type="compositionally biased region" description="Gly residues" evidence="1">
    <location>
        <begin position="475"/>
        <end position="485"/>
    </location>
</feature>
<feature type="region of interest" description="Disordered" evidence="1">
    <location>
        <begin position="457"/>
        <end position="499"/>
    </location>
</feature>
<feature type="region of interest" description="Disordered" evidence="1">
    <location>
        <begin position="1"/>
        <end position="59"/>
    </location>
</feature>
<feature type="compositionally biased region" description="Basic residues" evidence="1">
    <location>
        <begin position="216"/>
        <end position="231"/>
    </location>
</feature>
<evidence type="ECO:0000313" key="3">
    <source>
        <dbReference type="Proteomes" id="UP000759131"/>
    </source>
</evidence>
<proteinExistence type="predicted"/>
<feature type="compositionally biased region" description="Polar residues" evidence="1">
    <location>
        <begin position="103"/>
        <end position="117"/>
    </location>
</feature>